<organism evidence="2 3">
    <name type="scientific">Actinomadura vinacea</name>
    <dbReference type="NCBI Taxonomy" id="115336"/>
    <lineage>
        <taxon>Bacteria</taxon>
        <taxon>Bacillati</taxon>
        <taxon>Actinomycetota</taxon>
        <taxon>Actinomycetes</taxon>
        <taxon>Streptosporangiales</taxon>
        <taxon>Thermomonosporaceae</taxon>
        <taxon>Actinomadura</taxon>
    </lineage>
</organism>
<evidence type="ECO:0000313" key="2">
    <source>
        <dbReference type="EMBL" id="GAA2426569.1"/>
    </source>
</evidence>
<evidence type="ECO:0000256" key="1">
    <source>
        <dbReference type="SAM" id="Phobius"/>
    </source>
</evidence>
<feature type="transmembrane region" description="Helical" evidence="1">
    <location>
        <begin position="76"/>
        <end position="94"/>
    </location>
</feature>
<feature type="transmembrane region" description="Helical" evidence="1">
    <location>
        <begin position="368"/>
        <end position="387"/>
    </location>
</feature>
<comment type="caution">
    <text evidence="2">The sequence shown here is derived from an EMBL/GenBank/DDBJ whole genome shotgun (WGS) entry which is preliminary data.</text>
</comment>
<dbReference type="InterPro" id="IPR036259">
    <property type="entry name" value="MFS_trans_sf"/>
</dbReference>
<sequence>MSGRRTATALRILLLVLVAVNLRPAIVAVGPLLTEIRDDFDLSGTAAGALTTLPLLFFGAYGLAAPFLRRAPRSEALLVAGMGLLVVALLLRMLDAPAALFTGSLIAGIAISLGNIAIPAIIKRDHPGSITLVTSIYTVAITSGAALSAAVVIPIENALDSSWRVPLTLFALPAAVAGLVWLPRLLRAPAPSTPAGTPPGRGAAKAVWRSGLAWNVTFFMGVQSLLAYVTAGWLATILQDRGMTEETSGYVFALTNLLQASGALAVPLLARRMRDQRPLVLIAVALTMAGFSGITWTPVGASWLWASVLGIGQGIGFATALSLLGLRAHDARVAVQLSGMAQGCGYVIAALGPLAVGALHDATGGWNAPIAAVLAVTAALAIPGLAAGRNRVIAPSAPAPKSPQFSPQPGR</sequence>
<dbReference type="EMBL" id="BAAARW010000016">
    <property type="protein sequence ID" value="GAA2426569.1"/>
    <property type="molecule type" value="Genomic_DNA"/>
</dbReference>
<evidence type="ECO:0000313" key="3">
    <source>
        <dbReference type="Proteomes" id="UP001501231"/>
    </source>
</evidence>
<dbReference type="RefSeq" id="WP_344591182.1">
    <property type="nucleotide sequence ID" value="NZ_BAAARW010000016.1"/>
</dbReference>
<dbReference type="InterPro" id="IPR011701">
    <property type="entry name" value="MFS"/>
</dbReference>
<dbReference type="PANTHER" id="PTHR23523:SF2">
    <property type="entry name" value="2-NITROIMIDAZOLE TRANSPORTER"/>
    <property type="match status" value="1"/>
</dbReference>
<dbReference type="PANTHER" id="PTHR23523">
    <property type="match status" value="1"/>
</dbReference>
<protein>
    <submittedName>
        <fullName evidence="2">MFS transporter</fullName>
    </submittedName>
</protein>
<dbReference type="Pfam" id="PF07690">
    <property type="entry name" value="MFS_1"/>
    <property type="match status" value="1"/>
</dbReference>
<dbReference type="Proteomes" id="UP001501231">
    <property type="component" value="Unassembled WGS sequence"/>
</dbReference>
<dbReference type="SUPFAM" id="SSF103473">
    <property type="entry name" value="MFS general substrate transporter"/>
    <property type="match status" value="1"/>
</dbReference>
<accession>A0ABN3JBT6</accession>
<keyword evidence="3" id="KW-1185">Reference proteome</keyword>
<feature type="transmembrane region" description="Helical" evidence="1">
    <location>
        <begin position="12"/>
        <end position="33"/>
    </location>
</feature>
<proteinExistence type="predicted"/>
<feature type="transmembrane region" description="Helical" evidence="1">
    <location>
        <begin position="333"/>
        <end position="356"/>
    </location>
</feature>
<feature type="transmembrane region" description="Helical" evidence="1">
    <location>
        <begin position="250"/>
        <end position="270"/>
    </location>
</feature>
<reference evidence="2 3" key="1">
    <citation type="journal article" date="2019" name="Int. J. Syst. Evol. Microbiol.">
        <title>The Global Catalogue of Microorganisms (GCM) 10K type strain sequencing project: providing services to taxonomists for standard genome sequencing and annotation.</title>
        <authorList>
            <consortium name="The Broad Institute Genomics Platform"/>
            <consortium name="The Broad Institute Genome Sequencing Center for Infectious Disease"/>
            <person name="Wu L."/>
            <person name="Ma J."/>
        </authorList>
    </citation>
    <scope>NUCLEOTIDE SEQUENCE [LARGE SCALE GENOMIC DNA]</scope>
    <source>
        <strain evidence="2 3">JCM 3325</strain>
    </source>
</reference>
<keyword evidence="1" id="KW-0812">Transmembrane</keyword>
<feature type="transmembrane region" description="Helical" evidence="1">
    <location>
        <begin position="303"/>
        <end position="326"/>
    </location>
</feature>
<keyword evidence="1" id="KW-0472">Membrane</keyword>
<feature type="transmembrane region" description="Helical" evidence="1">
    <location>
        <begin position="134"/>
        <end position="155"/>
    </location>
</feature>
<name>A0ABN3JBT6_9ACTN</name>
<gene>
    <name evidence="2" type="ORF">GCM10010191_43870</name>
</gene>
<feature type="transmembrane region" description="Helical" evidence="1">
    <location>
        <begin position="279"/>
        <end position="297"/>
    </location>
</feature>
<feature type="transmembrane region" description="Helical" evidence="1">
    <location>
        <begin position="161"/>
        <end position="182"/>
    </location>
</feature>
<dbReference type="Gene3D" id="1.20.1250.20">
    <property type="entry name" value="MFS general substrate transporter like domains"/>
    <property type="match status" value="2"/>
</dbReference>
<dbReference type="InterPro" id="IPR052524">
    <property type="entry name" value="MFS_Cyanate_Porter"/>
</dbReference>
<feature type="transmembrane region" description="Helical" evidence="1">
    <location>
        <begin position="212"/>
        <end position="238"/>
    </location>
</feature>
<feature type="transmembrane region" description="Helical" evidence="1">
    <location>
        <begin position="45"/>
        <end position="64"/>
    </location>
</feature>
<keyword evidence="1" id="KW-1133">Transmembrane helix</keyword>
<dbReference type="CDD" id="cd17339">
    <property type="entry name" value="MFS_NIMT_CynX_like"/>
    <property type="match status" value="1"/>
</dbReference>
<feature type="transmembrane region" description="Helical" evidence="1">
    <location>
        <begin position="100"/>
        <end position="122"/>
    </location>
</feature>